<proteinExistence type="predicted"/>
<dbReference type="AlphaFoldDB" id="A0A7J3I7L4"/>
<gene>
    <name evidence="1" type="ORF">ENT87_03580</name>
</gene>
<organism evidence="1">
    <name type="scientific">Ignisphaera aggregans</name>
    <dbReference type="NCBI Taxonomy" id="334771"/>
    <lineage>
        <taxon>Archaea</taxon>
        <taxon>Thermoproteota</taxon>
        <taxon>Thermoprotei</taxon>
        <taxon>Desulfurococcales</taxon>
        <taxon>Desulfurococcaceae</taxon>
        <taxon>Ignisphaera</taxon>
    </lineage>
</organism>
<evidence type="ECO:0000313" key="1">
    <source>
        <dbReference type="EMBL" id="HGN36613.1"/>
    </source>
</evidence>
<accession>A0A7J3I7L4</accession>
<sequence>MRDVVVAVYDSRKLVKILNMLNNYMVSVKGIDERIRRIHGIVIADENGLKYMDEMHIEVNGIVLNIDSIGIERGTIMGVILSRTSDSEIESVIIGIDYGEKIGIAILANSDVVFVNSYRDKVEALRVVRMFIDGVNAERKIVRIGLPSKHHRGYDNFVESLANTVKDSAIVEFVSENGSSKRKLVAGSIKIDEDSLAAVNIALQRIYND</sequence>
<reference evidence="1" key="1">
    <citation type="journal article" date="2020" name="mSystems">
        <title>Genome- and Community-Level Interaction Insights into Carbon Utilization and Element Cycling Functions of Hydrothermarchaeota in Hydrothermal Sediment.</title>
        <authorList>
            <person name="Zhou Z."/>
            <person name="Liu Y."/>
            <person name="Xu W."/>
            <person name="Pan J."/>
            <person name="Luo Z.H."/>
            <person name="Li M."/>
        </authorList>
    </citation>
    <scope>NUCLEOTIDE SEQUENCE [LARGE SCALE GENOMIC DNA]</scope>
    <source>
        <strain evidence="1">SpSt-618</strain>
    </source>
</reference>
<comment type="caution">
    <text evidence="1">The sequence shown here is derived from an EMBL/GenBank/DDBJ whole genome shotgun (WGS) entry which is preliminary data.</text>
</comment>
<dbReference type="EMBL" id="DTAI01000102">
    <property type="protein sequence ID" value="HGN36613.1"/>
    <property type="molecule type" value="Genomic_DNA"/>
</dbReference>
<protein>
    <submittedName>
        <fullName evidence="1">Uncharacterized protein</fullName>
    </submittedName>
</protein>
<name>A0A7J3I7L4_9CREN</name>